<comment type="caution">
    <text evidence="3">The sequence shown here is derived from an EMBL/GenBank/DDBJ whole genome shotgun (WGS) entry which is preliminary data.</text>
</comment>
<name>A0AAV9P0C9_9PEZI</name>
<dbReference type="RefSeq" id="XP_064654516.1">
    <property type="nucleotide sequence ID" value="XM_064807143.1"/>
</dbReference>
<sequence>MSARIFVGAVLLVLFHVVGAQTVTEDCGRGCWLGAAEESASRDNRGTSIWTSSGHFSQDASRPGTGTRPLAHNDQHHLRVAAEQDTLSTTQLELTTTTTMMNSHPVPANQDAGRKSNGDGEMATMHGTVAFCGLPGQSCPSRPVDERASTRYPPPSKTTSSTPAKEQRKLPTSTGFETAGPGVSVRGWSLSKQKRGEFNGLLAARQAVAATSDAIQAAATTIMTAAGAVGFCGPAGMFCQYPAPATAAGLEADIKVVITATWTVPRSTSSSSGQPPAGFTTTSSTVQWTHSTMFTLPPPYGNGPSAPGDTSGTQSGTRELGKLAMVVAVLLATAMAIIFF</sequence>
<feature type="region of interest" description="Disordered" evidence="1">
    <location>
        <begin position="42"/>
        <end position="69"/>
    </location>
</feature>
<accession>A0AAV9P0C9</accession>
<feature type="region of interest" description="Disordered" evidence="1">
    <location>
        <begin position="140"/>
        <end position="180"/>
    </location>
</feature>
<evidence type="ECO:0000313" key="4">
    <source>
        <dbReference type="Proteomes" id="UP001337655"/>
    </source>
</evidence>
<proteinExistence type="predicted"/>
<dbReference type="Proteomes" id="UP001337655">
    <property type="component" value="Unassembled WGS sequence"/>
</dbReference>
<feature type="region of interest" description="Disordered" evidence="1">
    <location>
        <begin position="101"/>
        <end position="120"/>
    </location>
</feature>
<gene>
    <name evidence="3" type="ORF">LTR77_009917</name>
</gene>
<reference evidence="3 4" key="1">
    <citation type="submission" date="2023-08" db="EMBL/GenBank/DDBJ databases">
        <title>Black Yeasts Isolated from many extreme environments.</title>
        <authorList>
            <person name="Coleine C."/>
            <person name="Stajich J.E."/>
            <person name="Selbmann L."/>
        </authorList>
    </citation>
    <scope>NUCLEOTIDE SEQUENCE [LARGE SCALE GENOMIC DNA]</scope>
    <source>
        <strain evidence="3 4">CCFEE 5935</strain>
    </source>
</reference>
<feature type="compositionally biased region" description="Polar residues" evidence="1">
    <location>
        <begin position="46"/>
        <end position="60"/>
    </location>
</feature>
<evidence type="ECO:0000256" key="1">
    <source>
        <dbReference type="SAM" id="MobiDB-lite"/>
    </source>
</evidence>
<feature type="signal peptide" evidence="2">
    <location>
        <begin position="1"/>
        <end position="20"/>
    </location>
</feature>
<dbReference type="GeneID" id="89931247"/>
<feature type="region of interest" description="Disordered" evidence="1">
    <location>
        <begin position="297"/>
        <end position="316"/>
    </location>
</feature>
<keyword evidence="2" id="KW-0732">Signal</keyword>
<evidence type="ECO:0000313" key="3">
    <source>
        <dbReference type="EMBL" id="KAK5164223.1"/>
    </source>
</evidence>
<protein>
    <submittedName>
        <fullName evidence="3">Uncharacterized protein</fullName>
    </submittedName>
</protein>
<feature type="chain" id="PRO_5043978973" evidence="2">
    <location>
        <begin position="21"/>
        <end position="340"/>
    </location>
</feature>
<dbReference type="EMBL" id="JAVRRT010000020">
    <property type="protein sequence ID" value="KAK5164223.1"/>
    <property type="molecule type" value="Genomic_DNA"/>
</dbReference>
<organism evidence="3 4">
    <name type="scientific">Saxophila tyrrhenica</name>
    <dbReference type="NCBI Taxonomy" id="1690608"/>
    <lineage>
        <taxon>Eukaryota</taxon>
        <taxon>Fungi</taxon>
        <taxon>Dikarya</taxon>
        <taxon>Ascomycota</taxon>
        <taxon>Pezizomycotina</taxon>
        <taxon>Dothideomycetes</taxon>
        <taxon>Dothideomycetidae</taxon>
        <taxon>Mycosphaerellales</taxon>
        <taxon>Extremaceae</taxon>
        <taxon>Saxophila</taxon>
    </lineage>
</organism>
<keyword evidence="4" id="KW-1185">Reference proteome</keyword>
<dbReference type="AlphaFoldDB" id="A0AAV9P0C9"/>
<evidence type="ECO:0000256" key="2">
    <source>
        <dbReference type="SAM" id="SignalP"/>
    </source>
</evidence>